<sequence length="64" mass="7345">MSIKTEDNSKSISFTYTNNETGESVSMYKTFSGDCRWNDISEMYCRFLQSMGYVLDHSDVGAEH</sequence>
<dbReference type="EMBL" id="LR796237">
    <property type="protein sequence ID" value="CAB4130045.1"/>
    <property type="molecule type" value="Genomic_DNA"/>
</dbReference>
<protein>
    <submittedName>
        <fullName evidence="1">Uncharacterized protein</fullName>
    </submittedName>
</protein>
<organism evidence="1">
    <name type="scientific">uncultured Caudovirales phage</name>
    <dbReference type="NCBI Taxonomy" id="2100421"/>
    <lineage>
        <taxon>Viruses</taxon>
        <taxon>Duplodnaviria</taxon>
        <taxon>Heunggongvirae</taxon>
        <taxon>Uroviricota</taxon>
        <taxon>Caudoviricetes</taxon>
        <taxon>Peduoviridae</taxon>
        <taxon>Maltschvirus</taxon>
        <taxon>Maltschvirus maltsch</taxon>
    </lineage>
</organism>
<name>A0A6J5L7Q5_9CAUD</name>
<proteinExistence type="predicted"/>
<evidence type="ECO:0000313" key="1">
    <source>
        <dbReference type="EMBL" id="CAB4130045.1"/>
    </source>
</evidence>
<gene>
    <name evidence="1" type="ORF">UFOVP116_242</name>
</gene>
<reference evidence="1" key="1">
    <citation type="submission" date="2020-04" db="EMBL/GenBank/DDBJ databases">
        <authorList>
            <person name="Chiriac C."/>
            <person name="Salcher M."/>
            <person name="Ghai R."/>
            <person name="Kavagutti S V."/>
        </authorList>
    </citation>
    <scope>NUCLEOTIDE SEQUENCE</scope>
</reference>
<accession>A0A6J5L7Q5</accession>